<name>A0A1I7MKF9_9MICC</name>
<feature type="transmembrane region" description="Helical" evidence="5">
    <location>
        <begin position="213"/>
        <end position="232"/>
    </location>
</feature>
<evidence type="ECO:0000256" key="1">
    <source>
        <dbReference type="ARBA" id="ARBA00004141"/>
    </source>
</evidence>
<comment type="subcellular location">
    <subcellularLocation>
        <location evidence="1">Membrane</location>
        <topology evidence="1">Multi-pass membrane protein</topology>
    </subcellularLocation>
</comment>
<protein>
    <submittedName>
        <fullName evidence="6">Amino acid/polyamine/organocation transporter, APC superfamily (TC 2.A.3)</fullName>
    </submittedName>
</protein>
<dbReference type="InterPro" id="IPR053153">
    <property type="entry name" value="APC_K+_Transporter"/>
</dbReference>
<feature type="transmembrane region" description="Helical" evidence="5">
    <location>
        <begin position="112"/>
        <end position="136"/>
    </location>
</feature>
<feature type="transmembrane region" description="Helical" evidence="5">
    <location>
        <begin position="443"/>
        <end position="463"/>
    </location>
</feature>
<dbReference type="Proteomes" id="UP000198881">
    <property type="component" value="Unassembled WGS sequence"/>
</dbReference>
<feature type="transmembrane region" description="Helical" evidence="5">
    <location>
        <begin position="401"/>
        <end position="422"/>
    </location>
</feature>
<feature type="transmembrane region" description="Helical" evidence="5">
    <location>
        <begin position="376"/>
        <end position="395"/>
    </location>
</feature>
<evidence type="ECO:0000313" key="6">
    <source>
        <dbReference type="EMBL" id="SFV22427.1"/>
    </source>
</evidence>
<reference evidence="6 7" key="1">
    <citation type="submission" date="2016-10" db="EMBL/GenBank/DDBJ databases">
        <authorList>
            <person name="de Groot N.N."/>
        </authorList>
    </citation>
    <scope>NUCLEOTIDE SEQUENCE [LARGE SCALE GENOMIC DNA]</scope>
    <source>
        <strain evidence="6 7">CGMCC 1.7054</strain>
    </source>
</reference>
<dbReference type="Pfam" id="PF13520">
    <property type="entry name" value="AA_permease_2"/>
    <property type="match status" value="1"/>
</dbReference>
<dbReference type="OrthoDB" id="9759676at2"/>
<dbReference type="RefSeq" id="WP_091696327.1">
    <property type="nucleotide sequence ID" value="NZ_CBDRLN010000004.1"/>
</dbReference>
<dbReference type="EMBL" id="FPCG01000004">
    <property type="protein sequence ID" value="SFV22427.1"/>
    <property type="molecule type" value="Genomic_DNA"/>
</dbReference>
<dbReference type="AlphaFoldDB" id="A0A1I7MKF9"/>
<feature type="transmembrane region" description="Helical" evidence="5">
    <location>
        <begin position="330"/>
        <end position="355"/>
    </location>
</feature>
<evidence type="ECO:0000256" key="2">
    <source>
        <dbReference type="ARBA" id="ARBA00022692"/>
    </source>
</evidence>
<sequence length="672" mass="71587">MPRLLESARRLLVGRPFDTARLRRRPLGRGTALPVYSANAFSSTAYAPDEILMTLALGGVALLALGPQIGLAVVAVMLLIVLSYRVSVRAYPRGGDYQIASSNLGPRAGVTVAAAMMLDLVFTVAVSVAALAQYLIALVPGLAGRELWIALGAVLVLALANVRGAGRGRRITAVLVYLFLAGMLALLATGLVQENRGTLSPAASAGLTAVPDPAFATGVGALAMGVLVLRAFSSGSALATGVEVPASNVASMAQPRIRTARFVMLVMGLLTAVMTFGVMHLAAGTGVVVTLEADSLRQADGGSLPSDYVQHPVLAQLARAVFGEGTVPSILLISVVVALLGIAGQSAFSSFPDLVSRLATDGYLPRQLATRGDRLTFTRSILLLALAALILVVVFRAQTALLVQLYVIGVFLAFTLSQLGMVRHWRRTLVTTAGRQARTAVRTRLVVSTVGFAVTALVAIVVLTTRFVQGAWVALLAIGLLVLVMTRVRGHYQEVSAELALTPDQDARALPSRVHALILVSTVHRPTLRALAYARASRPSTLQAVVVDLDAERTEELLAEWDRLQVEVPVTVLASPYREMIAPLIRHLRALRRTSPRDLVVVYIPEYVVAPGWHTLLHNRTAARIKQRLHREPGVMVASVPWQLQEALEDLGHDDAPRLHEASHPERGAAGQ</sequence>
<keyword evidence="3 5" id="KW-1133">Transmembrane helix</keyword>
<gene>
    <name evidence="6" type="ORF">SAMN04487966_104119</name>
</gene>
<feature type="transmembrane region" description="Helical" evidence="5">
    <location>
        <begin position="174"/>
        <end position="193"/>
    </location>
</feature>
<proteinExistence type="predicted"/>
<keyword evidence="2 5" id="KW-0812">Transmembrane</keyword>
<dbReference type="GO" id="GO:0022857">
    <property type="term" value="F:transmembrane transporter activity"/>
    <property type="evidence" value="ECO:0007669"/>
    <property type="project" value="InterPro"/>
</dbReference>
<dbReference type="GO" id="GO:0016020">
    <property type="term" value="C:membrane"/>
    <property type="evidence" value="ECO:0007669"/>
    <property type="project" value="UniProtKB-SubCell"/>
</dbReference>
<evidence type="ECO:0000256" key="4">
    <source>
        <dbReference type="ARBA" id="ARBA00023136"/>
    </source>
</evidence>
<dbReference type="Gene3D" id="1.20.1740.10">
    <property type="entry name" value="Amino acid/polyamine transporter I"/>
    <property type="match status" value="1"/>
</dbReference>
<feature type="transmembrane region" description="Helical" evidence="5">
    <location>
        <begin position="469"/>
        <end position="486"/>
    </location>
</feature>
<evidence type="ECO:0000256" key="3">
    <source>
        <dbReference type="ARBA" id="ARBA00022989"/>
    </source>
</evidence>
<dbReference type="STRING" id="574650.SAMN04487966_104119"/>
<keyword evidence="7" id="KW-1185">Reference proteome</keyword>
<feature type="transmembrane region" description="Helical" evidence="5">
    <location>
        <begin position="51"/>
        <end position="84"/>
    </location>
</feature>
<feature type="transmembrane region" description="Helical" evidence="5">
    <location>
        <begin position="142"/>
        <end position="162"/>
    </location>
</feature>
<evidence type="ECO:0000313" key="7">
    <source>
        <dbReference type="Proteomes" id="UP000198881"/>
    </source>
</evidence>
<dbReference type="PANTHER" id="PTHR47704">
    <property type="entry name" value="POTASSIUM TRANSPORTER KIMA"/>
    <property type="match status" value="1"/>
</dbReference>
<feature type="transmembrane region" description="Helical" evidence="5">
    <location>
        <begin position="262"/>
        <end position="283"/>
    </location>
</feature>
<organism evidence="6 7">
    <name type="scientific">Micrococcus terreus</name>
    <dbReference type="NCBI Taxonomy" id="574650"/>
    <lineage>
        <taxon>Bacteria</taxon>
        <taxon>Bacillati</taxon>
        <taxon>Actinomycetota</taxon>
        <taxon>Actinomycetes</taxon>
        <taxon>Micrococcales</taxon>
        <taxon>Micrococcaceae</taxon>
        <taxon>Micrococcus</taxon>
    </lineage>
</organism>
<dbReference type="InterPro" id="IPR002293">
    <property type="entry name" value="AA/rel_permease1"/>
</dbReference>
<accession>A0A1I7MKF9</accession>
<dbReference type="PANTHER" id="PTHR47704:SF1">
    <property type="entry name" value="POTASSIUM TRANSPORTER KIMA"/>
    <property type="match status" value="1"/>
</dbReference>
<keyword evidence="4 5" id="KW-0472">Membrane</keyword>
<evidence type="ECO:0000256" key="5">
    <source>
        <dbReference type="SAM" id="Phobius"/>
    </source>
</evidence>